<keyword evidence="2" id="KW-1185">Reference proteome</keyword>
<sequence>SIKNTIRSNPGASTANLSAADARTLLAVAAWLEDALLTASHNPATSALEQRITILTKSVERNSTEVAKLRASVAPPPIQPNDEEEESAVAAALGAAPTSSSPTWAAVARRRRTVPLKLPLDQRLEPTDTLLKRTGIEDTVFFALSPADKVLKLRSSLMSALSSDGASSDPPADPTKLIRAIRPLPSGDMIVISASAANAALLKSRVNDWLPQATSALTTHVPTWGVVIHRVPTSFTPDQAASKAALRIGNEDLLPEAFSASWLRSSGAPSSQPIKKHGSLLISLSSAAQANLLIQNGVAYDGRILRVERAMRNPPQR</sequence>
<feature type="non-terminal residue" evidence="1">
    <location>
        <position position="1"/>
    </location>
</feature>
<evidence type="ECO:0000313" key="1">
    <source>
        <dbReference type="EMBL" id="KAK0541780.1"/>
    </source>
</evidence>
<gene>
    <name evidence="1" type="ORF">OC846_006945</name>
</gene>
<evidence type="ECO:0000313" key="2">
    <source>
        <dbReference type="Proteomes" id="UP001176517"/>
    </source>
</evidence>
<dbReference type="AlphaFoldDB" id="A0AAN6JQ31"/>
<dbReference type="EMBL" id="JAPDMZ010000757">
    <property type="protein sequence ID" value="KAK0541780.1"/>
    <property type="molecule type" value="Genomic_DNA"/>
</dbReference>
<dbReference type="Proteomes" id="UP001176517">
    <property type="component" value="Unassembled WGS sequence"/>
</dbReference>
<accession>A0AAN6JQ31</accession>
<proteinExistence type="predicted"/>
<name>A0AAN6JQ31_9BASI</name>
<comment type="caution">
    <text evidence="1">The sequence shown here is derived from an EMBL/GenBank/DDBJ whole genome shotgun (WGS) entry which is preliminary data.</text>
</comment>
<organism evidence="1 2">
    <name type="scientific">Tilletia horrida</name>
    <dbReference type="NCBI Taxonomy" id="155126"/>
    <lineage>
        <taxon>Eukaryota</taxon>
        <taxon>Fungi</taxon>
        <taxon>Dikarya</taxon>
        <taxon>Basidiomycota</taxon>
        <taxon>Ustilaginomycotina</taxon>
        <taxon>Exobasidiomycetes</taxon>
        <taxon>Tilletiales</taxon>
        <taxon>Tilletiaceae</taxon>
        <taxon>Tilletia</taxon>
    </lineage>
</organism>
<reference evidence="1" key="1">
    <citation type="journal article" date="2023" name="PhytoFront">
        <title>Draft Genome Resources of Seven Strains of Tilletia horrida, Causal Agent of Kernel Smut of Rice.</title>
        <authorList>
            <person name="Khanal S."/>
            <person name="Antony Babu S."/>
            <person name="Zhou X.G."/>
        </authorList>
    </citation>
    <scope>NUCLEOTIDE SEQUENCE</scope>
    <source>
        <strain evidence="1">TX6</strain>
    </source>
</reference>
<protein>
    <submittedName>
        <fullName evidence="1">Uncharacterized protein</fullName>
    </submittedName>
</protein>